<organism evidence="2 3">
    <name type="scientific">Strongylus vulgaris</name>
    <name type="common">Blood worm</name>
    <dbReference type="NCBI Taxonomy" id="40348"/>
    <lineage>
        <taxon>Eukaryota</taxon>
        <taxon>Metazoa</taxon>
        <taxon>Ecdysozoa</taxon>
        <taxon>Nematoda</taxon>
        <taxon>Chromadorea</taxon>
        <taxon>Rhabditida</taxon>
        <taxon>Rhabditina</taxon>
        <taxon>Rhabditomorpha</taxon>
        <taxon>Strongyloidea</taxon>
        <taxon>Strongylidae</taxon>
        <taxon>Strongylus</taxon>
    </lineage>
</organism>
<proteinExistence type="predicted"/>
<evidence type="ECO:0000313" key="3">
    <source>
        <dbReference type="Proteomes" id="UP000270094"/>
    </source>
</evidence>
<gene>
    <name evidence="2" type="ORF">SVUK_LOCUS9462</name>
</gene>
<evidence type="ECO:0000256" key="1">
    <source>
        <dbReference type="SAM" id="MobiDB-lite"/>
    </source>
</evidence>
<protein>
    <submittedName>
        <fullName evidence="2">Uncharacterized protein</fullName>
    </submittedName>
</protein>
<name>A0A3P7J998_STRVU</name>
<dbReference type="Proteomes" id="UP000270094">
    <property type="component" value="Unassembled WGS sequence"/>
</dbReference>
<sequence>MQRSTHDWQLRPPCGQASSSVKTLPTNPCNAIIPSPPPQFPLLPPPLPTPLIPPLAPFSNLPLPTPPIVPPLPFLLPLPLPPILFVPFLSQPTFLVVNILPSNEPLGNVVSTPPTPLPPLNFTIPCPDDKNVLLPSPPNPGNSPPLSLPPLLSSTGTVLNNLNEQSAECKDYPREHLNMKTKRKNTFARSDLKQVSSAYPSAQKPPFNIVSSVEKATTSLDFLRDADKNNNTEKLPELGESPITSMEADKYDFSFLWQKPMGYMENSNVGGEPRDSAMLMHLMNCHLVSTTLLNFYFVESRSLKRAASGSYKKLF</sequence>
<dbReference type="EMBL" id="UYYB01094490">
    <property type="protein sequence ID" value="VDM74464.1"/>
    <property type="molecule type" value="Genomic_DNA"/>
</dbReference>
<feature type="region of interest" description="Disordered" evidence="1">
    <location>
        <begin position="1"/>
        <end position="21"/>
    </location>
</feature>
<accession>A0A3P7J998</accession>
<keyword evidence="3" id="KW-1185">Reference proteome</keyword>
<reference evidence="2 3" key="1">
    <citation type="submission" date="2018-11" db="EMBL/GenBank/DDBJ databases">
        <authorList>
            <consortium name="Pathogen Informatics"/>
        </authorList>
    </citation>
    <scope>NUCLEOTIDE SEQUENCE [LARGE SCALE GENOMIC DNA]</scope>
</reference>
<dbReference type="AlphaFoldDB" id="A0A3P7J998"/>
<evidence type="ECO:0000313" key="2">
    <source>
        <dbReference type="EMBL" id="VDM74464.1"/>
    </source>
</evidence>